<dbReference type="PANTHER" id="PTHR31283:SF5">
    <property type="entry name" value="EKC_KEOPS COMPLEX SUBUNIT LAGE3"/>
    <property type="match status" value="1"/>
</dbReference>
<evidence type="ECO:0000313" key="8">
    <source>
        <dbReference type="Proteomes" id="UP000193944"/>
    </source>
</evidence>
<comment type="caution">
    <text evidence="7">The sequence shown here is derived from an EMBL/GenBank/DDBJ whole genome shotgun (WGS) entry which is preliminary data.</text>
</comment>
<reference evidence="7 8" key="2">
    <citation type="submission" date="2016-08" db="EMBL/GenBank/DDBJ databases">
        <title>Pervasive Adenine N6-methylation of Active Genes in Fungi.</title>
        <authorList>
            <consortium name="DOE Joint Genome Institute"/>
            <person name="Mondo S.J."/>
            <person name="Dannebaum R.O."/>
            <person name="Kuo R.C."/>
            <person name="Labutti K."/>
            <person name="Haridas S."/>
            <person name="Kuo A."/>
            <person name="Salamov A."/>
            <person name="Ahrendt S.R."/>
            <person name="Lipzen A."/>
            <person name="Sullivan W."/>
            <person name="Andreopoulos W.B."/>
            <person name="Clum A."/>
            <person name="Lindquist E."/>
            <person name="Daum C."/>
            <person name="Ramamoorthy G.K."/>
            <person name="Gryganskyi A."/>
            <person name="Culley D."/>
            <person name="Magnuson J.K."/>
            <person name="James T.Y."/>
            <person name="O'Malley M.A."/>
            <person name="Stajich J.E."/>
            <person name="Spatafora J.W."/>
            <person name="Visel A."/>
            <person name="Grigoriev I.V."/>
        </authorList>
    </citation>
    <scope>NUCLEOTIDE SEQUENCE [LARGE SCALE GENOMIC DNA]</scope>
    <source>
        <strain evidence="7 8">S4</strain>
    </source>
</reference>
<dbReference type="GO" id="GO:0000408">
    <property type="term" value="C:EKC/KEOPS complex"/>
    <property type="evidence" value="ECO:0007669"/>
    <property type="project" value="TreeGrafter"/>
</dbReference>
<evidence type="ECO:0000256" key="4">
    <source>
        <dbReference type="ARBA" id="ARBA00022490"/>
    </source>
</evidence>
<dbReference type="GO" id="GO:0005634">
    <property type="term" value="C:nucleus"/>
    <property type="evidence" value="ECO:0007669"/>
    <property type="project" value="UniProtKB-SubCell"/>
</dbReference>
<dbReference type="Proteomes" id="UP000193944">
    <property type="component" value="Unassembled WGS sequence"/>
</dbReference>
<comment type="subcellular location">
    <subcellularLocation>
        <location evidence="2">Cytoplasm</location>
    </subcellularLocation>
    <subcellularLocation>
        <location evidence="1">Nucleus</location>
    </subcellularLocation>
</comment>
<protein>
    <submittedName>
        <fullName evidence="7">Transcription factor Pcc1</fullName>
    </submittedName>
</protein>
<accession>A0A1Y1XA73</accession>
<dbReference type="InterPro" id="IPR015419">
    <property type="entry name" value="CTAG/Pcc1"/>
</dbReference>
<sequence length="83" mass="9557">MFEHQLSIKIPFPEKKYAEIAARTLNVDNELKQDIIERTITTDKNVLIINFESSNAKSLRTSTQNIMELLALITKTMGEFNDK</sequence>
<dbReference type="GO" id="GO:0008033">
    <property type="term" value="P:tRNA processing"/>
    <property type="evidence" value="ECO:0007669"/>
    <property type="project" value="UniProtKB-KW"/>
</dbReference>
<dbReference type="PANTHER" id="PTHR31283">
    <property type="entry name" value="EKC/KEOPS COMPLEX SUBUNIT PCC1 FAMILY MEMBER"/>
    <property type="match status" value="1"/>
</dbReference>
<evidence type="ECO:0000313" key="7">
    <source>
        <dbReference type="EMBL" id="ORX82643.1"/>
    </source>
</evidence>
<dbReference type="OrthoDB" id="10025739at2759"/>
<dbReference type="Pfam" id="PF09341">
    <property type="entry name" value="Pcc1"/>
    <property type="match status" value="1"/>
</dbReference>
<dbReference type="STRING" id="1754192.A0A1Y1XA73"/>
<keyword evidence="8" id="KW-1185">Reference proteome</keyword>
<organism evidence="7 8">
    <name type="scientific">Anaeromyces robustus</name>
    <dbReference type="NCBI Taxonomy" id="1754192"/>
    <lineage>
        <taxon>Eukaryota</taxon>
        <taxon>Fungi</taxon>
        <taxon>Fungi incertae sedis</taxon>
        <taxon>Chytridiomycota</taxon>
        <taxon>Chytridiomycota incertae sedis</taxon>
        <taxon>Neocallimastigomycetes</taxon>
        <taxon>Neocallimastigales</taxon>
        <taxon>Neocallimastigaceae</taxon>
        <taxon>Anaeromyces</taxon>
    </lineage>
</organism>
<dbReference type="FunFam" id="3.30.310.50:FF:000005">
    <property type="entry name" value="L antigen family member 3"/>
    <property type="match status" value="1"/>
</dbReference>
<evidence type="ECO:0000256" key="5">
    <source>
        <dbReference type="ARBA" id="ARBA00022694"/>
    </source>
</evidence>
<evidence type="ECO:0000256" key="2">
    <source>
        <dbReference type="ARBA" id="ARBA00004496"/>
    </source>
</evidence>
<keyword evidence="5" id="KW-0819">tRNA processing</keyword>
<dbReference type="Gene3D" id="3.30.310.50">
    <property type="entry name" value="Alpha-D-phosphohexomutase, C-terminal domain"/>
    <property type="match status" value="1"/>
</dbReference>
<gene>
    <name evidence="7" type="ORF">BCR32DRAFT_292509</name>
</gene>
<evidence type="ECO:0000256" key="6">
    <source>
        <dbReference type="ARBA" id="ARBA00023242"/>
    </source>
</evidence>
<comment type="similarity">
    <text evidence="3">Belongs to the CTAG/PCC1 family.</text>
</comment>
<evidence type="ECO:0000256" key="3">
    <source>
        <dbReference type="ARBA" id="ARBA00007073"/>
    </source>
</evidence>
<proteinExistence type="inferred from homology"/>
<dbReference type="EMBL" id="MCFG01000090">
    <property type="protein sequence ID" value="ORX82643.1"/>
    <property type="molecule type" value="Genomic_DNA"/>
</dbReference>
<keyword evidence="4" id="KW-0963">Cytoplasm</keyword>
<evidence type="ECO:0000256" key="1">
    <source>
        <dbReference type="ARBA" id="ARBA00004123"/>
    </source>
</evidence>
<name>A0A1Y1XA73_9FUNG</name>
<keyword evidence="6" id="KW-0539">Nucleus</keyword>
<dbReference type="AlphaFoldDB" id="A0A1Y1XA73"/>
<reference evidence="7 8" key="1">
    <citation type="submission" date="2016-08" db="EMBL/GenBank/DDBJ databases">
        <title>A Parts List for Fungal Cellulosomes Revealed by Comparative Genomics.</title>
        <authorList>
            <consortium name="DOE Joint Genome Institute"/>
            <person name="Haitjema C.H."/>
            <person name="Gilmore S.P."/>
            <person name="Henske J.K."/>
            <person name="Solomon K.V."/>
            <person name="De Groot R."/>
            <person name="Kuo A."/>
            <person name="Mondo S.J."/>
            <person name="Salamov A.A."/>
            <person name="Labutti K."/>
            <person name="Zhao Z."/>
            <person name="Chiniquy J."/>
            <person name="Barry K."/>
            <person name="Brewer H.M."/>
            <person name="Purvine S.O."/>
            <person name="Wright A.T."/>
            <person name="Boxma B."/>
            <person name="Van Alen T."/>
            <person name="Hackstein J.H."/>
            <person name="Baker S.E."/>
            <person name="Grigoriev I.V."/>
            <person name="O'Malley M.A."/>
        </authorList>
    </citation>
    <scope>NUCLEOTIDE SEQUENCE [LARGE SCALE GENOMIC DNA]</scope>
    <source>
        <strain evidence="7 8">S4</strain>
    </source>
</reference>
<dbReference type="GO" id="GO:0070525">
    <property type="term" value="P:tRNA threonylcarbamoyladenosine metabolic process"/>
    <property type="evidence" value="ECO:0007669"/>
    <property type="project" value="TreeGrafter"/>
</dbReference>
<dbReference type="GO" id="GO:0005737">
    <property type="term" value="C:cytoplasm"/>
    <property type="evidence" value="ECO:0007669"/>
    <property type="project" value="UniProtKB-SubCell"/>
</dbReference>